<feature type="region of interest" description="Disordered" evidence="1">
    <location>
        <begin position="114"/>
        <end position="150"/>
    </location>
</feature>
<evidence type="ECO:0000313" key="3">
    <source>
        <dbReference type="EMBL" id="EFP88855.1"/>
    </source>
</evidence>
<accession>E3KWW2</accession>
<dbReference type="OrthoDB" id="10302797at2759"/>
<sequence>MYPHVIFRPPILCHIVWWIAVVAAPDPIEFTSDWWDHTTLHDEEPLPSARDLLTAFAFNPRLQLPQHEQGRPSLQSTIPLVLRAESPASPSSGPDLVPNAAFFEDVSLDSSLISRKPRYDPPKPSTTPRITTSSVLRAESPASPSSEPDLIPNAAFFEDISLHSSLISRKPRYDPSKASATPESKSASSDPALIENAAFFHDASLDSRLIKKRTHDGQLKLATSNTHSILPYPRGPMSSAFSPDETNLHGSATQAPIAVDSSIKEILQTLPYEYDVNKRHQRPGQFTGAAPATLIFKKAGVESDATGSKLNTATPHPENQLIPSQSEPVAREMNDRIVILLVKEHLEKFRQRANAREFVPRSQGRRIQFGDEPLAMLRQVQPFSGYVIRPLQRPDSMDCTQRAAVLVAFYTYLCESIHTLHEERLRNSNLPSYKYREQQQKLFNWLDNLIFTPPGGMPLMGTRNLVYPEWRKNDELEDSQLQLLKFFTQHKDTNQLGPSTVSKLLDFFISQQKIDYSAPSRTREDLIGIHMSPDFQEGMNFMLKLTVKTEKDFTFLLRYWKGSLQHDHLMSQSAESFKSKFDRTALTNLYLAFHPRLPIAMYFPDCKAGYDEKPTHGILRVLEKPGGKALIESKRFSAKFRRLISGVNYIHVELAKILKIDGEEFEIRKGRLFDWLVNIIVDKESTLPIIGRMPLNDGLAPWEDARYGVGELFTPVQVKLIKHFSRNEDLAGFQDVTAFVLTTWYQEHCSF</sequence>
<reference evidence="4" key="2">
    <citation type="journal article" date="2011" name="Proc. Natl. Acad. Sci. U.S.A.">
        <title>Obligate biotrophy features unraveled by the genomic analysis of rust fungi.</title>
        <authorList>
            <person name="Duplessis S."/>
            <person name="Cuomo C.A."/>
            <person name="Lin Y.-C."/>
            <person name="Aerts A."/>
            <person name="Tisserant E."/>
            <person name="Veneault-Fourrey C."/>
            <person name="Joly D.L."/>
            <person name="Hacquard S."/>
            <person name="Amselem J."/>
            <person name="Cantarel B.L."/>
            <person name="Chiu R."/>
            <person name="Coutinho P.M."/>
            <person name="Feau N."/>
            <person name="Field M."/>
            <person name="Frey P."/>
            <person name="Gelhaye E."/>
            <person name="Goldberg J."/>
            <person name="Grabherr M.G."/>
            <person name="Kodira C.D."/>
            <person name="Kohler A."/>
            <person name="Kuees U."/>
            <person name="Lindquist E.A."/>
            <person name="Lucas S.M."/>
            <person name="Mago R."/>
            <person name="Mauceli E."/>
            <person name="Morin E."/>
            <person name="Murat C."/>
            <person name="Pangilinan J.L."/>
            <person name="Park R."/>
            <person name="Pearson M."/>
            <person name="Quesneville H."/>
            <person name="Rouhier N."/>
            <person name="Sakthikumar S."/>
            <person name="Salamov A.A."/>
            <person name="Schmutz J."/>
            <person name="Selles B."/>
            <person name="Shapiro H."/>
            <person name="Tanguay P."/>
            <person name="Tuskan G.A."/>
            <person name="Henrissat B."/>
            <person name="Van de Peer Y."/>
            <person name="Rouze P."/>
            <person name="Ellis J.G."/>
            <person name="Dodds P.N."/>
            <person name="Schein J.E."/>
            <person name="Zhong S."/>
            <person name="Hamelin R.C."/>
            <person name="Grigoriev I.V."/>
            <person name="Szabo L.J."/>
            <person name="Martin F."/>
        </authorList>
    </citation>
    <scope>NUCLEOTIDE SEQUENCE [LARGE SCALE GENOMIC DNA]</scope>
    <source>
        <strain evidence="4">CRL 75-36-700-3 / race SCCL</strain>
    </source>
</reference>
<keyword evidence="2" id="KW-0732">Signal</keyword>
<feature type="chain" id="PRO_5003172907" evidence="2">
    <location>
        <begin position="24"/>
        <end position="751"/>
    </location>
</feature>
<name>E3KWW2_PUCGT</name>
<feature type="compositionally biased region" description="Low complexity" evidence="1">
    <location>
        <begin position="138"/>
        <end position="148"/>
    </location>
</feature>
<dbReference type="eggNOG" id="KOG0017">
    <property type="taxonomic scope" value="Eukaryota"/>
</dbReference>
<feature type="compositionally biased region" description="Polar residues" evidence="1">
    <location>
        <begin position="126"/>
        <end position="135"/>
    </location>
</feature>
<evidence type="ECO:0000313" key="4">
    <source>
        <dbReference type="Proteomes" id="UP000008783"/>
    </source>
</evidence>
<dbReference type="HOGENOM" id="CLU_021654_0_0_1"/>
<keyword evidence="4" id="KW-1185">Reference proteome</keyword>
<evidence type="ECO:0000256" key="1">
    <source>
        <dbReference type="SAM" id="MobiDB-lite"/>
    </source>
</evidence>
<gene>
    <name evidence="3" type="ORF">PGTG_14194</name>
</gene>
<dbReference type="Proteomes" id="UP000008783">
    <property type="component" value="Unassembled WGS sequence"/>
</dbReference>
<protein>
    <submittedName>
        <fullName evidence="3">Uncharacterized protein</fullName>
    </submittedName>
</protein>
<dbReference type="EMBL" id="DS178317">
    <property type="protein sequence ID" value="EFP88855.1"/>
    <property type="molecule type" value="Genomic_DNA"/>
</dbReference>
<dbReference type="GeneID" id="10541971"/>
<dbReference type="InParanoid" id="E3KWW2"/>
<organism evidence="3 4">
    <name type="scientific">Puccinia graminis f. sp. tritici (strain CRL 75-36-700-3 / race SCCL)</name>
    <name type="common">Black stem rust fungus</name>
    <dbReference type="NCBI Taxonomy" id="418459"/>
    <lineage>
        <taxon>Eukaryota</taxon>
        <taxon>Fungi</taxon>
        <taxon>Dikarya</taxon>
        <taxon>Basidiomycota</taxon>
        <taxon>Pucciniomycotina</taxon>
        <taxon>Pucciniomycetes</taxon>
        <taxon>Pucciniales</taxon>
        <taxon>Pucciniaceae</taxon>
        <taxon>Puccinia</taxon>
    </lineage>
</organism>
<reference key="1">
    <citation type="submission" date="2007-01" db="EMBL/GenBank/DDBJ databases">
        <title>The Genome Sequence of Puccinia graminis f. sp. tritici Strain CRL 75-36-700-3.</title>
        <authorList>
            <consortium name="The Broad Institute Genome Sequencing Platform"/>
            <person name="Birren B."/>
            <person name="Lander E."/>
            <person name="Galagan J."/>
            <person name="Nusbaum C."/>
            <person name="Devon K."/>
            <person name="Cuomo C."/>
            <person name="Jaffe D."/>
            <person name="Butler J."/>
            <person name="Alvarez P."/>
            <person name="Gnerre S."/>
            <person name="Grabherr M."/>
            <person name="Mauceli E."/>
            <person name="Brockman W."/>
            <person name="Young S."/>
            <person name="LaButti K."/>
            <person name="Sykes S."/>
            <person name="DeCaprio D."/>
            <person name="Crawford M."/>
            <person name="Koehrsen M."/>
            <person name="Engels R."/>
            <person name="Montgomery P."/>
            <person name="Pearson M."/>
            <person name="Howarth C."/>
            <person name="Larson L."/>
            <person name="White J."/>
            <person name="Zeng Q."/>
            <person name="Kodira C."/>
            <person name="Yandava C."/>
            <person name="Alvarado L."/>
            <person name="O'Leary S."/>
            <person name="Szabo L."/>
            <person name="Dean R."/>
            <person name="Schein J."/>
        </authorList>
    </citation>
    <scope>NUCLEOTIDE SEQUENCE</scope>
    <source>
        <strain>CRL 75-36-700-3</strain>
    </source>
</reference>
<dbReference type="RefSeq" id="XP_003333274.1">
    <property type="nucleotide sequence ID" value="XM_003333226.1"/>
</dbReference>
<dbReference type="AlphaFoldDB" id="E3KWW2"/>
<dbReference type="KEGG" id="pgr:PGTG_14194"/>
<feature type="signal peptide" evidence="2">
    <location>
        <begin position="1"/>
        <end position="23"/>
    </location>
</feature>
<dbReference type="VEuPathDB" id="FungiDB:PGTG_14194"/>
<evidence type="ECO:0000256" key="2">
    <source>
        <dbReference type="SAM" id="SignalP"/>
    </source>
</evidence>
<proteinExistence type="predicted"/>